<dbReference type="Proteomes" id="UP001163321">
    <property type="component" value="Chromosome 4"/>
</dbReference>
<proteinExistence type="predicted"/>
<name>A0ACC0W103_9STRA</name>
<evidence type="ECO:0000313" key="2">
    <source>
        <dbReference type="Proteomes" id="UP001163321"/>
    </source>
</evidence>
<dbReference type="EMBL" id="CM047583">
    <property type="protein sequence ID" value="KAI9912475.1"/>
    <property type="molecule type" value="Genomic_DNA"/>
</dbReference>
<gene>
    <name evidence="1" type="ORF">PsorP6_006147</name>
</gene>
<reference evidence="1 2" key="1">
    <citation type="journal article" date="2022" name="bioRxiv">
        <title>The genome of the oomycete Peronosclerospora sorghi, a cosmopolitan pathogen of maize and sorghum, is inflated with dispersed pseudogenes.</title>
        <authorList>
            <person name="Fletcher K."/>
            <person name="Martin F."/>
            <person name="Isakeit T."/>
            <person name="Cavanaugh K."/>
            <person name="Magill C."/>
            <person name="Michelmore R."/>
        </authorList>
    </citation>
    <scope>NUCLEOTIDE SEQUENCE [LARGE SCALE GENOMIC DNA]</scope>
    <source>
        <strain evidence="1">P6</strain>
    </source>
</reference>
<organism evidence="1 2">
    <name type="scientific">Peronosclerospora sorghi</name>
    <dbReference type="NCBI Taxonomy" id="230839"/>
    <lineage>
        <taxon>Eukaryota</taxon>
        <taxon>Sar</taxon>
        <taxon>Stramenopiles</taxon>
        <taxon>Oomycota</taxon>
        <taxon>Peronosporomycetes</taxon>
        <taxon>Peronosporales</taxon>
        <taxon>Peronosporaceae</taxon>
        <taxon>Peronosclerospora</taxon>
    </lineage>
</organism>
<sequence>MMLDNQNFLEGSKYVTISMVPATTKMLREDLRKAVAALKDGVKSEGADNMKKGGRAADRGGYSFKEAAEILLDTIEE</sequence>
<keyword evidence="2" id="KW-1185">Reference proteome</keyword>
<protein>
    <submittedName>
        <fullName evidence="1">Uncharacterized protein</fullName>
    </submittedName>
</protein>
<comment type="caution">
    <text evidence="1">The sequence shown here is derived from an EMBL/GenBank/DDBJ whole genome shotgun (WGS) entry which is preliminary data.</text>
</comment>
<evidence type="ECO:0000313" key="1">
    <source>
        <dbReference type="EMBL" id="KAI9912475.1"/>
    </source>
</evidence>
<accession>A0ACC0W103</accession>